<dbReference type="Gene3D" id="3.15.10.50">
    <property type="match status" value="1"/>
</dbReference>
<dbReference type="AlphaFoldDB" id="A0A1B6DBL0"/>
<protein>
    <recommendedName>
        <fullName evidence="5">Lipid-binding serum glycoprotein N-terminal domain-containing protein</fullName>
    </recommendedName>
</protein>
<evidence type="ECO:0000313" key="2">
    <source>
        <dbReference type="EMBL" id="JAS06950.1"/>
    </source>
</evidence>
<dbReference type="InterPro" id="IPR020234">
    <property type="entry name" value="Mite_allergen_group-7"/>
</dbReference>
<evidence type="ECO:0000313" key="4">
    <source>
        <dbReference type="EMBL" id="JAS37284.1"/>
    </source>
</evidence>
<dbReference type="InterPro" id="IPR038602">
    <property type="entry name" value="Mite_allergen_7_sf"/>
</dbReference>
<evidence type="ECO:0000313" key="3">
    <source>
        <dbReference type="EMBL" id="JAS23074.1"/>
    </source>
</evidence>
<gene>
    <name evidence="2" type="ORF">g.17151</name>
    <name evidence="3" type="ORF">g.17153</name>
    <name evidence="4" type="ORF">g.17155</name>
</gene>
<feature type="signal peptide" evidence="1">
    <location>
        <begin position="1"/>
        <end position="17"/>
    </location>
</feature>
<dbReference type="PANTHER" id="PTHR11008">
    <property type="entry name" value="PROTEIN TAKEOUT-LIKE PROTEIN"/>
    <property type="match status" value="1"/>
</dbReference>
<dbReference type="InterPro" id="IPR038606">
    <property type="entry name" value="To_sf"/>
</dbReference>
<organism evidence="3">
    <name type="scientific">Clastoptera arizonana</name>
    <name type="common">Arizona spittle bug</name>
    <dbReference type="NCBI Taxonomy" id="38151"/>
    <lineage>
        <taxon>Eukaryota</taxon>
        <taxon>Metazoa</taxon>
        <taxon>Ecdysozoa</taxon>
        <taxon>Arthropoda</taxon>
        <taxon>Hexapoda</taxon>
        <taxon>Insecta</taxon>
        <taxon>Pterygota</taxon>
        <taxon>Neoptera</taxon>
        <taxon>Paraneoptera</taxon>
        <taxon>Hemiptera</taxon>
        <taxon>Auchenorrhyncha</taxon>
        <taxon>Cercopoidea</taxon>
        <taxon>Clastopteridae</taxon>
        <taxon>Clastoptera</taxon>
    </lineage>
</organism>
<accession>A0A1B6DBL0</accession>
<reference evidence="3" key="1">
    <citation type="submission" date="2015-12" db="EMBL/GenBank/DDBJ databases">
        <title>De novo transcriptome assembly of four potential Pierce s Disease insect vectors from Arizona vineyards.</title>
        <authorList>
            <person name="Tassone E.E."/>
        </authorList>
    </citation>
    <scope>NUCLEOTIDE SEQUENCE</scope>
</reference>
<dbReference type="EMBL" id="GEDC01000014">
    <property type="protein sequence ID" value="JAS37284.1"/>
    <property type="molecule type" value="Transcribed_RNA"/>
</dbReference>
<dbReference type="InterPro" id="IPR010562">
    <property type="entry name" value="Haemolymph_juvenile_hormone-bd"/>
</dbReference>
<feature type="chain" id="PRO_5008581125" description="Lipid-binding serum glycoprotein N-terminal domain-containing protein" evidence="1">
    <location>
        <begin position="18"/>
        <end position="575"/>
    </location>
</feature>
<dbReference type="EMBL" id="GEDC01014224">
    <property type="protein sequence ID" value="JAS23074.1"/>
    <property type="molecule type" value="Transcribed_RNA"/>
</dbReference>
<keyword evidence="1" id="KW-0732">Signal</keyword>
<name>A0A1B6DBL0_9HEMI</name>
<dbReference type="EMBL" id="GEDC01030348">
    <property type="protein sequence ID" value="JAS06950.1"/>
    <property type="molecule type" value="Transcribed_RNA"/>
</dbReference>
<dbReference type="SMART" id="SM00700">
    <property type="entry name" value="JHBP"/>
    <property type="match status" value="1"/>
</dbReference>
<dbReference type="Pfam" id="PF16984">
    <property type="entry name" value="Grp7_allergen"/>
    <property type="match status" value="1"/>
</dbReference>
<dbReference type="PANTHER" id="PTHR11008:SF13">
    <property type="entry name" value="FI04421P"/>
    <property type="match status" value="1"/>
</dbReference>
<proteinExistence type="predicted"/>
<evidence type="ECO:0000256" key="1">
    <source>
        <dbReference type="SAM" id="SignalP"/>
    </source>
</evidence>
<dbReference type="Pfam" id="PF06585">
    <property type="entry name" value="JHBP"/>
    <property type="match status" value="1"/>
</dbReference>
<dbReference type="Gene3D" id="3.15.10.30">
    <property type="entry name" value="Haemolymph juvenile hormone binding protein"/>
    <property type="match status" value="1"/>
</dbReference>
<evidence type="ECO:0008006" key="5">
    <source>
        <dbReference type="Google" id="ProtNLM"/>
    </source>
</evidence>
<sequence length="575" mass="64888">MKYSLVCVWFFYLSVSAHIKNENNEVDTENVDSWKVFPTESPLYPQLTNYLETSKILKKYEDTYDRSKQYHNKPLREKRSIENVETTIETITNEKVEDEKVDNLEQTTISTSTPDSTPKTTVLLEIEHDKEAALIDSILTSTSSSNVNEEIVDAETTTILNLETTTIDKDSKGIIANNTLQKVEKLSDQIRAVLQNYQKSGVVTIPGKPMLPDPLPMADLKKNFGFGTVMTFTNMSAYGLNNFTIEHINTDVDKLQVYLLLHMKRVVILGNYTLKSFFRQSSGMFNVTLVDVDSEGAAELQPDEDGQLQASESQMDMFTRAMKSEFKNLKSTLLQSIIDGAGIFLFDSMKPAILEKINTVLRMDFNKKLKSVTKKFTGTVSPVDIALAEGRRYCRNKGYDPYHIQNYESDQGVFTIKIHDFKVVGLSRFYRVGNLSLSMDSGIVQISMHVATEQLNGTCEWGIVVGNYEKKSNSNFTVDYLQVRALLNQSLDLHQHPQLHDLDVGLGRINVKMGSNSPIELMVAKVINTLPKLIRHIIVDAVEQPLKGKVQEILNDINVQEIVEEQLPTLDSLGL</sequence>